<reference evidence="4" key="1">
    <citation type="submission" date="2016-04" db="EMBL/GenBank/DDBJ databases">
        <title>Comparative genomics of biotechnologically important yeasts.</title>
        <authorList>
            <consortium name="DOE Joint Genome Institute"/>
            <person name="Riley R."/>
            <person name="Haridas S."/>
            <person name="Wolfe K.H."/>
            <person name="Lopes M.R."/>
            <person name="Hittinger C.T."/>
            <person name="Goker M."/>
            <person name="Salamov A."/>
            <person name="Wisecaver J."/>
            <person name="Long T.M."/>
            <person name="Aerts A.L."/>
            <person name="Barry K."/>
            <person name="Choi C."/>
            <person name="Clum A."/>
            <person name="Coughlan A.Y."/>
            <person name="Deshpande S."/>
            <person name="Douglass A.P."/>
            <person name="Hanson S.J."/>
            <person name="Klenk H.-P."/>
            <person name="Labutti K."/>
            <person name="Lapidus A."/>
            <person name="Lindquist E."/>
            <person name="Lipzen A."/>
            <person name="Meier-Kolthoff J.P."/>
            <person name="Ohm R.A."/>
            <person name="Otillar R.P."/>
            <person name="Pangilinan J."/>
            <person name="Peng Y."/>
            <person name="Rokas A."/>
            <person name="Rosa C.A."/>
            <person name="Scheuner C."/>
            <person name="Sibirny A.A."/>
            <person name="Slot J.C."/>
            <person name="Stielow J.B."/>
            <person name="Sun H."/>
            <person name="Kurtzman C.P."/>
            <person name="Blackwell M."/>
            <person name="Grigoriev I.V."/>
            <person name="Jeffries T.W."/>
        </authorList>
    </citation>
    <scope>NUCLEOTIDE SEQUENCE [LARGE SCALE GENOMIC DNA]</scope>
    <source>
        <strain evidence="4">NRRL YB-2248</strain>
    </source>
</reference>
<evidence type="ECO:0000256" key="2">
    <source>
        <dbReference type="SAM" id="MobiDB-lite"/>
    </source>
</evidence>
<protein>
    <submittedName>
        <fullName evidence="3">Uncharacterized protein</fullName>
    </submittedName>
</protein>
<feature type="compositionally biased region" description="Low complexity" evidence="2">
    <location>
        <begin position="398"/>
        <end position="413"/>
    </location>
</feature>
<feature type="compositionally biased region" description="Polar residues" evidence="2">
    <location>
        <begin position="118"/>
        <end position="138"/>
    </location>
</feature>
<dbReference type="STRING" id="983967.A0A1E4T3N1"/>
<dbReference type="EMBL" id="KV453850">
    <property type="protein sequence ID" value="ODV86344.1"/>
    <property type="molecule type" value="Genomic_DNA"/>
</dbReference>
<feature type="region of interest" description="Disordered" evidence="2">
    <location>
        <begin position="210"/>
        <end position="245"/>
    </location>
</feature>
<dbReference type="AlphaFoldDB" id="A0A1E4T3N1"/>
<feature type="region of interest" description="Disordered" evidence="2">
    <location>
        <begin position="398"/>
        <end position="426"/>
    </location>
</feature>
<evidence type="ECO:0000313" key="4">
    <source>
        <dbReference type="Proteomes" id="UP000094801"/>
    </source>
</evidence>
<keyword evidence="1" id="KW-0175">Coiled coil</keyword>
<sequence>MSEVNTDAIDIRSEQTGKQLVKSPLSNSSSTTPNVLSTNISHDHSSKPPKSTSAQHPHGPLKQQLPQQAQPTQSTQQHPQQQPSQQQPQQQQQQQQHSVPKQTSQQPLLSPSSTRQQIKGQTTTSEMMSKSQSAQPVSNPVPDYAMTRTKSVPISIKPQPHPIAIKPRPIAIAPNGTSQQNIKSNTIIRNLSTVNNNDEITLTTSKNWILPPRPKVKKTGNCSKSKADKSSRQSVATQESNNSSKLKINSQIHSNINLMTNNQSDLKIQLQNVTKENDNLKKILVKLNKEIHNLKLVKAENDKIRGTSDNRIGIDTNSLLKPGPTDISVKLEDDLVIEPSTIDPINLSYNLESKRVKPNKKTTTSDPRKITSIEFSPAGQRPPQSEMFLSPNDIMIKPATTKANTKTTGSSKSTKPRKQESKAISTAQKKASILLAQQMKQKQELLERQRLEQELKLKLQQETSGLSAASKATTAKSPSNISIDTSKVKKERLTHACGLCSQSAPCICSSRTVNLTSGVRVKKESVSRTIQNELNVNLSSAQTKAIPQLTSVKHEPKLSMKPDSSIISELANIENFTIPPSLTTKPLAPMKTTMDTTTPTAPLPATSSDWFARNLVMDYDLNDDMNIMLDSINDTSRFTSSNLSAVAIPGTTGGGSSSEFSGGQSNNTATMGAGFLTSPRFEFKFDDNDDFMMY</sequence>
<proteinExistence type="predicted"/>
<name>A0A1E4T3N1_9ASCO</name>
<feature type="compositionally biased region" description="Polar residues" evidence="2">
    <location>
        <begin position="232"/>
        <end position="245"/>
    </location>
</feature>
<gene>
    <name evidence="3" type="ORF">CANARDRAFT_175254</name>
</gene>
<dbReference type="OrthoDB" id="3998278at2759"/>
<feature type="compositionally biased region" description="Low complexity" evidence="2">
    <location>
        <begin position="20"/>
        <end position="39"/>
    </location>
</feature>
<dbReference type="Proteomes" id="UP000094801">
    <property type="component" value="Unassembled WGS sequence"/>
</dbReference>
<keyword evidence="4" id="KW-1185">Reference proteome</keyword>
<evidence type="ECO:0000256" key="1">
    <source>
        <dbReference type="SAM" id="Coils"/>
    </source>
</evidence>
<feature type="coiled-coil region" evidence="1">
    <location>
        <begin position="263"/>
        <end position="297"/>
    </location>
</feature>
<evidence type="ECO:0000313" key="3">
    <source>
        <dbReference type="EMBL" id="ODV86344.1"/>
    </source>
</evidence>
<feature type="compositionally biased region" description="Low complexity" evidence="2">
    <location>
        <begin position="60"/>
        <end position="117"/>
    </location>
</feature>
<organism evidence="3 4">
    <name type="scientific">[Candida] arabinofermentans NRRL YB-2248</name>
    <dbReference type="NCBI Taxonomy" id="983967"/>
    <lineage>
        <taxon>Eukaryota</taxon>
        <taxon>Fungi</taxon>
        <taxon>Dikarya</taxon>
        <taxon>Ascomycota</taxon>
        <taxon>Saccharomycotina</taxon>
        <taxon>Pichiomycetes</taxon>
        <taxon>Pichiales</taxon>
        <taxon>Pichiaceae</taxon>
        <taxon>Ogataea</taxon>
        <taxon>Ogataea/Candida clade</taxon>
    </lineage>
</organism>
<feature type="region of interest" description="Disordered" evidence="2">
    <location>
        <begin position="1"/>
        <end position="145"/>
    </location>
</feature>
<accession>A0A1E4T3N1</accession>